<feature type="transmembrane region" description="Helical" evidence="1">
    <location>
        <begin position="21"/>
        <end position="42"/>
    </location>
</feature>
<keyword evidence="1" id="KW-0812">Transmembrane</keyword>
<evidence type="ECO:0000313" key="2">
    <source>
        <dbReference type="EMBL" id="SHE30313.1"/>
    </source>
</evidence>
<evidence type="ECO:0000313" key="3">
    <source>
        <dbReference type="Proteomes" id="UP000184480"/>
    </source>
</evidence>
<accession>A0A1M4SDK3</accession>
<dbReference type="AlphaFoldDB" id="A0A1M4SDK3"/>
<dbReference type="STRING" id="1346286.SAMN05444362_10132"/>
<organism evidence="2 3">
    <name type="scientific">Dysgonomonas macrotermitis</name>
    <dbReference type="NCBI Taxonomy" id="1346286"/>
    <lineage>
        <taxon>Bacteria</taxon>
        <taxon>Pseudomonadati</taxon>
        <taxon>Bacteroidota</taxon>
        <taxon>Bacteroidia</taxon>
        <taxon>Bacteroidales</taxon>
        <taxon>Dysgonomonadaceae</taxon>
        <taxon>Dysgonomonas</taxon>
    </lineage>
</organism>
<evidence type="ECO:0000256" key="1">
    <source>
        <dbReference type="SAM" id="Phobius"/>
    </source>
</evidence>
<proteinExistence type="predicted"/>
<keyword evidence="1" id="KW-1133">Transmembrane helix</keyword>
<protein>
    <submittedName>
        <fullName evidence="2">Uncharacterized protein</fullName>
    </submittedName>
</protein>
<keyword evidence="3" id="KW-1185">Reference proteome</keyword>
<keyword evidence="1" id="KW-0472">Membrane</keyword>
<reference evidence="3" key="1">
    <citation type="submission" date="2016-11" db="EMBL/GenBank/DDBJ databases">
        <authorList>
            <person name="Varghese N."/>
            <person name="Submissions S."/>
        </authorList>
    </citation>
    <scope>NUCLEOTIDE SEQUENCE [LARGE SCALE GENOMIC DNA]</scope>
    <source>
        <strain evidence="3">DSM 27370</strain>
    </source>
</reference>
<name>A0A1M4SDK3_9BACT</name>
<sequence>MKKETLDKIAKIERTEKILDRSVTCYSWIIGITIGALLAYIIDASI</sequence>
<dbReference type="Proteomes" id="UP000184480">
    <property type="component" value="Unassembled WGS sequence"/>
</dbReference>
<dbReference type="EMBL" id="FQUC01000001">
    <property type="protein sequence ID" value="SHE30313.1"/>
    <property type="molecule type" value="Genomic_DNA"/>
</dbReference>
<gene>
    <name evidence="2" type="ORF">SAMN05444362_10132</name>
</gene>